<keyword evidence="2" id="KW-0210">Decarboxylase</keyword>
<dbReference type="Gene3D" id="3.20.20.10">
    <property type="entry name" value="Alanine racemase"/>
    <property type="match status" value="1"/>
</dbReference>
<reference evidence="6" key="1">
    <citation type="submission" date="2018-05" db="EMBL/GenBank/DDBJ databases">
        <authorList>
            <person name="Lanie J.A."/>
            <person name="Ng W.-L."/>
            <person name="Kazmierczak K.M."/>
            <person name="Andrzejewski T.M."/>
            <person name="Davidsen T.M."/>
            <person name="Wayne K.J."/>
            <person name="Tettelin H."/>
            <person name="Glass J.I."/>
            <person name="Rusch D."/>
            <person name="Podicherti R."/>
            <person name="Tsui H.-C.T."/>
            <person name="Winkler M.E."/>
        </authorList>
    </citation>
    <scope>NUCLEOTIDE SEQUENCE</scope>
</reference>
<gene>
    <name evidence="6" type="ORF">METZ01_LOCUS35264</name>
</gene>
<dbReference type="FunFam" id="3.20.20.10:FF:000003">
    <property type="entry name" value="Diaminopimelate decarboxylase"/>
    <property type="match status" value="1"/>
</dbReference>
<dbReference type="InterPro" id="IPR022644">
    <property type="entry name" value="De-COase2_N"/>
</dbReference>
<dbReference type="GO" id="GO:0009089">
    <property type="term" value="P:lysine biosynthetic process via diaminopimelate"/>
    <property type="evidence" value="ECO:0007669"/>
    <property type="project" value="InterPro"/>
</dbReference>
<dbReference type="InterPro" id="IPR009006">
    <property type="entry name" value="Ala_racemase/Decarboxylase_C"/>
</dbReference>
<evidence type="ECO:0000256" key="4">
    <source>
        <dbReference type="ARBA" id="ARBA00023239"/>
    </source>
</evidence>
<dbReference type="SUPFAM" id="SSF50621">
    <property type="entry name" value="Alanine racemase C-terminal domain-like"/>
    <property type="match status" value="1"/>
</dbReference>
<evidence type="ECO:0000256" key="1">
    <source>
        <dbReference type="ARBA" id="ARBA00001933"/>
    </source>
</evidence>
<dbReference type="Pfam" id="PF02784">
    <property type="entry name" value="Orn_Arg_deC_N"/>
    <property type="match status" value="1"/>
</dbReference>
<evidence type="ECO:0000256" key="2">
    <source>
        <dbReference type="ARBA" id="ARBA00022793"/>
    </source>
</evidence>
<evidence type="ECO:0000313" key="6">
    <source>
        <dbReference type="EMBL" id="SUZ82410.1"/>
    </source>
</evidence>
<organism evidence="6">
    <name type="scientific">marine metagenome</name>
    <dbReference type="NCBI Taxonomy" id="408172"/>
    <lineage>
        <taxon>unclassified sequences</taxon>
        <taxon>metagenomes</taxon>
        <taxon>ecological metagenomes</taxon>
    </lineage>
</organism>
<dbReference type="EMBL" id="UINC01001505">
    <property type="protein sequence ID" value="SUZ82410.1"/>
    <property type="molecule type" value="Genomic_DNA"/>
</dbReference>
<dbReference type="GO" id="GO:0008836">
    <property type="term" value="F:diaminopimelate decarboxylase activity"/>
    <property type="evidence" value="ECO:0007669"/>
    <property type="project" value="InterPro"/>
</dbReference>
<keyword evidence="4" id="KW-0456">Lyase</keyword>
<dbReference type="PRINTS" id="PR01181">
    <property type="entry name" value="DAPDCRBXLASE"/>
</dbReference>
<dbReference type="InterPro" id="IPR029066">
    <property type="entry name" value="PLP-binding_barrel"/>
</dbReference>
<proteinExistence type="inferred from homology"/>
<accession>A0A381QTG9</accession>
<dbReference type="AlphaFoldDB" id="A0A381QTG9"/>
<dbReference type="NCBIfam" id="TIGR01048">
    <property type="entry name" value="lysA"/>
    <property type="match status" value="1"/>
</dbReference>
<protein>
    <recommendedName>
        <fullName evidence="5">Orn/DAP/Arg decarboxylase 2 N-terminal domain-containing protein</fullName>
    </recommendedName>
</protein>
<evidence type="ECO:0000259" key="5">
    <source>
        <dbReference type="Pfam" id="PF02784"/>
    </source>
</evidence>
<evidence type="ECO:0000256" key="3">
    <source>
        <dbReference type="ARBA" id="ARBA00022898"/>
    </source>
</evidence>
<feature type="domain" description="Orn/DAP/Arg decarboxylase 2 N-terminal" evidence="5">
    <location>
        <begin position="22"/>
        <end position="266"/>
    </location>
</feature>
<dbReference type="PRINTS" id="PR01179">
    <property type="entry name" value="ODADCRBXLASE"/>
</dbReference>
<dbReference type="PANTHER" id="PTHR43727">
    <property type="entry name" value="DIAMINOPIMELATE DECARBOXYLASE"/>
    <property type="match status" value="1"/>
</dbReference>
<dbReference type="PANTHER" id="PTHR43727:SF2">
    <property type="entry name" value="GROUP IV DECARBOXYLASE"/>
    <property type="match status" value="1"/>
</dbReference>
<dbReference type="SUPFAM" id="SSF51419">
    <property type="entry name" value="PLP-binding barrel"/>
    <property type="match status" value="1"/>
</dbReference>
<dbReference type="Gene3D" id="2.40.37.10">
    <property type="entry name" value="Lyase, Ornithine Decarboxylase, Chain A, domain 1"/>
    <property type="match status" value="1"/>
</dbReference>
<sequence length="401" mass="45422">MDRKLLLKATEIFGSPIYLYDLDKIKSQLIKFNNSFKSISSIKVQYAAKALSNVSILKFIKNLDCGLDAVSIQEIKLGIKAGFKANDIIYTPNGVSMEEIKEAVKLGVKINLDSIESINEFSINFPEKSIFIRINPNIFDGGNDKISVGHSESKFGIPINQIEKIISLEKENKISIDGIHVHSGSDISNINSFIKGAKTVFNLALLFKNIKFIDLGGGFKVPYFKGDTYTDMEELGKKISVEFNNFKKKYNKDLELIFEPGKYLVSEAGYFLTKVNYVKEGTKNKFAQINSGFNHFIRPALYNSYHEIENISNPSNKREKYSVVGYICENDTFAKDRNISKIKKGDILCFNNAGAYGFSMSSNYNSRFTPPEVCYYNNDFKLIRKSQEIKDILKNQIIIDL</sequence>
<dbReference type="InterPro" id="IPR000183">
    <property type="entry name" value="Orn/DAP/Arg_de-COase"/>
</dbReference>
<comment type="cofactor">
    <cofactor evidence="1">
        <name>pyridoxal 5'-phosphate</name>
        <dbReference type="ChEBI" id="CHEBI:597326"/>
    </cofactor>
</comment>
<name>A0A381QTG9_9ZZZZ</name>
<dbReference type="InterPro" id="IPR002986">
    <property type="entry name" value="DAP_deCOOHase_LysA"/>
</dbReference>
<keyword evidence="3" id="KW-0663">Pyridoxal phosphate</keyword>
<dbReference type="HAMAP" id="MF_02120">
    <property type="entry name" value="LysA"/>
    <property type="match status" value="1"/>
</dbReference>
<dbReference type="CDD" id="cd06828">
    <property type="entry name" value="PLPDE_III_DapDC"/>
    <property type="match status" value="1"/>
</dbReference>